<evidence type="ECO:0000313" key="2">
    <source>
        <dbReference type="EMBL" id="SHL55015.1"/>
    </source>
</evidence>
<sequence>MKRRGRGVLMFHVKRRTGDAWLFHVKQEGAGGGGQGRMAAAVGSRSPQARAR</sequence>
<gene>
    <name evidence="2" type="ORF">SAMN05216268_1059</name>
</gene>
<evidence type="ECO:0000313" key="3">
    <source>
        <dbReference type="Proteomes" id="UP000184388"/>
    </source>
</evidence>
<accession>A0A9X8MRG9</accession>
<protein>
    <submittedName>
        <fullName evidence="2">Uncharacterized protein</fullName>
    </submittedName>
</protein>
<evidence type="ECO:0000256" key="1">
    <source>
        <dbReference type="SAM" id="MobiDB-lite"/>
    </source>
</evidence>
<reference evidence="3" key="1">
    <citation type="submission" date="2016-11" db="EMBL/GenBank/DDBJ databases">
        <authorList>
            <person name="Jaros S."/>
            <person name="Januszkiewicz K."/>
            <person name="Wedrychowicz H."/>
        </authorList>
    </citation>
    <scope>NUCLEOTIDE SEQUENCE [LARGE SCALE GENOMIC DNA]</scope>
    <source>
        <strain evidence="3">CGMCC 4.3555</strain>
    </source>
</reference>
<name>A0A9X8MRG9_9ACTN</name>
<feature type="region of interest" description="Disordered" evidence="1">
    <location>
        <begin position="28"/>
        <end position="52"/>
    </location>
</feature>
<dbReference type="Proteomes" id="UP000184388">
    <property type="component" value="Unassembled WGS sequence"/>
</dbReference>
<organism evidence="2 3">
    <name type="scientific">Streptomyces yunnanensis</name>
    <dbReference type="NCBI Taxonomy" id="156453"/>
    <lineage>
        <taxon>Bacteria</taxon>
        <taxon>Bacillati</taxon>
        <taxon>Actinomycetota</taxon>
        <taxon>Actinomycetes</taxon>
        <taxon>Kitasatosporales</taxon>
        <taxon>Streptomycetaceae</taxon>
        <taxon>Streptomyces</taxon>
    </lineage>
</organism>
<dbReference type="EMBL" id="FRBK01000005">
    <property type="protein sequence ID" value="SHL55015.1"/>
    <property type="molecule type" value="Genomic_DNA"/>
</dbReference>
<proteinExistence type="predicted"/>
<dbReference type="AlphaFoldDB" id="A0A9X8MRG9"/>
<comment type="caution">
    <text evidence="2">The sequence shown here is derived from an EMBL/GenBank/DDBJ whole genome shotgun (WGS) entry which is preliminary data.</text>
</comment>